<dbReference type="InterPro" id="IPR022783">
    <property type="entry name" value="GCFC_dom"/>
</dbReference>
<dbReference type="PROSITE" id="PS50174">
    <property type="entry name" value="G_PATCH"/>
    <property type="match status" value="1"/>
</dbReference>
<comment type="similarity">
    <text evidence="1">Belongs to the TFP11/STIP family.</text>
</comment>
<dbReference type="GO" id="GO:0000390">
    <property type="term" value="P:spliceosomal complex disassembly"/>
    <property type="evidence" value="ECO:0007669"/>
    <property type="project" value="InterPro"/>
</dbReference>
<reference evidence="2" key="1">
    <citation type="submission" date="2015-06" db="UniProtKB">
        <authorList>
            <consortium name="EnsemblPlants"/>
        </authorList>
    </citation>
    <scope>IDENTIFICATION</scope>
</reference>
<organism evidence="2">
    <name type="scientific">Aegilops tauschii</name>
    <name type="common">Tausch's goatgrass</name>
    <name type="synonym">Aegilops squarrosa</name>
    <dbReference type="NCBI Taxonomy" id="37682"/>
    <lineage>
        <taxon>Eukaryota</taxon>
        <taxon>Viridiplantae</taxon>
        <taxon>Streptophyta</taxon>
        <taxon>Embryophyta</taxon>
        <taxon>Tracheophyta</taxon>
        <taxon>Spermatophyta</taxon>
        <taxon>Magnoliopsida</taxon>
        <taxon>Liliopsida</taxon>
        <taxon>Poales</taxon>
        <taxon>Poaceae</taxon>
        <taxon>BOP clade</taxon>
        <taxon>Pooideae</taxon>
        <taxon>Triticodae</taxon>
        <taxon>Triticeae</taxon>
        <taxon>Triticinae</taxon>
        <taxon>Aegilops</taxon>
    </lineage>
</organism>
<accession>R7WER1</accession>
<sequence>MALVEHDMSGNLAFPSLAVAKMMRRWNYREGSGLGAHGQGIIAPIQFTVRCPKAGIGHCEKPYDNGLYVPPLPHVEEEWQKWKGLSRALRLEVECYEKILSLLRDMTLQGDDSVETADALAAIVNSKKVIQENRTLGMWKATLPSSTLRYIIEKVIMPRMAMDAREWMPSWDPDCHHWLHPFIPLIGHLPESLYNIVESKISNGGYDIVSPWKEYLDPTQWDTFSRHHILPKLAQFTRNLRITPPKQIDSSFCKLMLWAPLVHVEDMVLILEAELFFDKWEVALRHWLQAAKPSFGEATAWCTGWKKLFTPELLANERVLAHLEAGVDIVDSLVDYSW</sequence>
<dbReference type="SMART" id="SM00443">
    <property type="entry name" value="G_patch"/>
    <property type="match status" value="1"/>
</dbReference>
<dbReference type="Pfam" id="PF01585">
    <property type="entry name" value="G-patch"/>
    <property type="match status" value="1"/>
</dbReference>
<protein>
    <submittedName>
        <fullName evidence="2">Tuftelin-interacting protein 11</fullName>
    </submittedName>
</protein>
<dbReference type="PANTHER" id="PTHR23329">
    <property type="entry name" value="TUFTELIN-INTERACTING PROTEIN 11-RELATED"/>
    <property type="match status" value="1"/>
</dbReference>
<dbReference type="GO" id="GO:0003676">
    <property type="term" value="F:nucleic acid binding"/>
    <property type="evidence" value="ECO:0007669"/>
    <property type="project" value="InterPro"/>
</dbReference>
<dbReference type="GO" id="GO:0071008">
    <property type="term" value="C:U2-type post-mRNA release spliceosomal complex"/>
    <property type="evidence" value="ECO:0007669"/>
    <property type="project" value="TreeGrafter"/>
</dbReference>
<proteinExistence type="inferred from homology"/>
<dbReference type="Pfam" id="PF07842">
    <property type="entry name" value="GCFC"/>
    <property type="match status" value="1"/>
</dbReference>
<evidence type="ECO:0000313" key="2">
    <source>
        <dbReference type="EnsemblPlants" id="EMT18184"/>
    </source>
</evidence>
<dbReference type="AlphaFoldDB" id="R7WER1"/>
<dbReference type="InterPro" id="IPR045211">
    <property type="entry name" value="TFP11/STIP/Ntr1"/>
</dbReference>
<dbReference type="InterPro" id="IPR000467">
    <property type="entry name" value="G_patch_dom"/>
</dbReference>
<evidence type="ECO:0000256" key="1">
    <source>
        <dbReference type="ARBA" id="ARBA00010900"/>
    </source>
</evidence>
<dbReference type="EnsemblPlants" id="EMT18184">
    <property type="protein sequence ID" value="EMT18184"/>
    <property type="gene ID" value="F775_01435"/>
</dbReference>
<dbReference type="OMA" id="HVEEEWH"/>
<name>R7WER1_AEGTA</name>
<dbReference type="PANTHER" id="PTHR23329:SF16">
    <property type="entry name" value="G-PATCH DOMAIN-CONTAINING PROTEIN"/>
    <property type="match status" value="1"/>
</dbReference>